<proteinExistence type="predicted"/>
<accession>K1TGS7</accession>
<evidence type="ECO:0000313" key="2">
    <source>
        <dbReference type="EMBL" id="EKC58461.1"/>
    </source>
</evidence>
<dbReference type="PANTHER" id="PTHR46017">
    <property type="entry name" value="ALPHA-MANNOSIDASE 2C1"/>
    <property type="match status" value="1"/>
</dbReference>
<reference evidence="2" key="1">
    <citation type="journal article" date="2013" name="Environ. Microbiol.">
        <title>Microbiota from the distal guts of lean and obese adolescents exhibit partial functional redundancy besides clear differences in community structure.</title>
        <authorList>
            <person name="Ferrer M."/>
            <person name="Ruiz A."/>
            <person name="Lanza F."/>
            <person name="Haange S.B."/>
            <person name="Oberbach A."/>
            <person name="Till H."/>
            <person name="Bargiela R."/>
            <person name="Campoy C."/>
            <person name="Segura M.T."/>
            <person name="Richter M."/>
            <person name="von Bergen M."/>
            <person name="Seifert J."/>
            <person name="Suarez A."/>
        </authorList>
    </citation>
    <scope>NUCLEOTIDE SEQUENCE</scope>
</reference>
<name>K1TGS7_9ZZZZ</name>
<comment type="caution">
    <text evidence="2">The sequence shown here is derived from an EMBL/GenBank/DDBJ whole genome shotgun (WGS) entry which is preliminary data.</text>
</comment>
<feature type="domain" description="Glycoside hydrolase family 38 N-terminal" evidence="1">
    <location>
        <begin position="2"/>
        <end position="67"/>
    </location>
</feature>
<dbReference type="GO" id="GO:0004559">
    <property type="term" value="F:alpha-mannosidase activity"/>
    <property type="evidence" value="ECO:0007669"/>
    <property type="project" value="InterPro"/>
</dbReference>
<dbReference type="InterPro" id="IPR000602">
    <property type="entry name" value="Glyco_hydro_38_N"/>
</dbReference>
<organism evidence="2">
    <name type="scientific">human gut metagenome</name>
    <dbReference type="NCBI Taxonomy" id="408170"/>
    <lineage>
        <taxon>unclassified sequences</taxon>
        <taxon>metagenomes</taxon>
        <taxon>organismal metagenomes</taxon>
    </lineage>
</organism>
<dbReference type="SUPFAM" id="SSF88713">
    <property type="entry name" value="Glycoside hydrolase/deacetylase"/>
    <property type="match status" value="1"/>
</dbReference>
<dbReference type="PANTHER" id="PTHR46017:SF1">
    <property type="entry name" value="ALPHA-MANNOSIDASE 2C1"/>
    <property type="match status" value="1"/>
</dbReference>
<dbReference type="Gene3D" id="3.20.110.10">
    <property type="entry name" value="Glycoside hydrolase 38, N terminal domain"/>
    <property type="match status" value="1"/>
</dbReference>
<dbReference type="Pfam" id="PF01074">
    <property type="entry name" value="Glyco_hydro_38N"/>
    <property type="match status" value="1"/>
</dbReference>
<dbReference type="EMBL" id="AJWY01009405">
    <property type="protein sequence ID" value="EKC58461.1"/>
    <property type="molecule type" value="Genomic_DNA"/>
</dbReference>
<gene>
    <name evidence="2" type="ORF">LEA_13852</name>
</gene>
<dbReference type="AlphaFoldDB" id="K1TGS7"/>
<sequence>MQSGEALVRQFYFGKRWVEREFPGARQRTYWNVDVPGRTLQMPQILKKCGVDHLMYSRHQLGIYDWFAPDGSSVRVYTPGHYTRAAQFLHKNINLGINKFVDFMEEFPDYRKNPAQPRVVGMLSAEDM</sequence>
<dbReference type="InterPro" id="IPR027291">
    <property type="entry name" value="Glyco_hydro_38_N_sf"/>
</dbReference>
<protein>
    <submittedName>
        <fullName evidence="2">Alpha-mannosidase</fullName>
    </submittedName>
</protein>
<dbReference type="GO" id="GO:0009313">
    <property type="term" value="P:oligosaccharide catabolic process"/>
    <property type="evidence" value="ECO:0007669"/>
    <property type="project" value="TreeGrafter"/>
</dbReference>
<evidence type="ECO:0000259" key="1">
    <source>
        <dbReference type="Pfam" id="PF01074"/>
    </source>
</evidence>
<feature type="non-terminal residue" evidence="2">
    <location>
        <position position="128"/>
    </location>
</feature>
<dbReference type="GO" id="GO:0006013">
    <property type="term" value="P:mannose metabolic process"/>
    <property type="evidence" value="ECO:0007669"/>
    <property type="project" value="InterPro"/>
</dbReference>
<dbReference type="InterPro" id="IPR011330">
    <property type="entry name" value="Glyco_hydro/deAcase_b/a-brl"/>
</dbReference>